<reference evidence="1 2" key="1">
    <citation type="journal article" date="2011" name="Nature">
        <title>A high-resolution map of human evolutionary constraint using 29 mammals.</title>
        <authorList>
            <person name="Lindblad-Toh K."/>
            <person name="Garber M."/>
            <person name="Zuk O."/>
            <person name="Lin M.F."/>
            <person name="Parker B.J."/>
            <person name="Washietl S."/>
            <person name="Kheradpour P."/>
            <person name="Ernst J."/>
            <person name="Jordan G."/>
            <person name="Mauceli E."/>
            <person name="Ward L.D."/>
            <person name="Lowe C.B."/>
            <person name="Holloway A.K."/>
            <person name="Clamp M."/>
            <person name="Gnerre S."/>
            <person name="Alfoldi J."/>
            <person name="Beal K."/>
            <person name="Chang J."/>
            <person name="Clawson H."/>
            <person name="Cuff J."/>
            <person name="Di Palma F."/>
            <person name="Fitzgerald S."/>
            <person name="Flicek P."/>
            <person name="Guttman M."/>
            <person name="Hubisz M.J."/>
            <person name="Jaffe D.B."/>
            <person name="Jungreis I."/>
            <person name="Kent W.J."/>
            <person name="Kostka D."/>
            <person name="Lara M."/>
            <person name="Martins A.L."/>
            <person name="Massingham T."/>
            <person name="Moltke I."/>
            <person name="Raney B.J."/>
            <person name="Rasmussen M.D."/>
            <person name="Robinson J."/>
            <person name="Stark A."/>
            <person name="Vilella A.J."/>
            <person name="Wen J."/>
            <person name="Xie X."/>
            <person name="Zody M.C."/>
            <person name="Baldwin J."/>
            <person name="Bloom T."/>
            <person name="Chin C.W."/>
            <person name="Heiman D."/>
            <person name="Nicol R."/>
            <person name="Nusbaum C."/>
            <person name="Young S."/>
            <person name="Wilkinson J."/>
            <person name="Worley K.C."/>
            <person name="Kovar C.L."/>
            <person name="Muzny D.M."/>
            <person name="Gibbs R.A."/>
            <person name="Cree A."/>
            <person name="Dihn H.H."/>
            <person name="Fowler G."/>
            <person name="Jhangiani S."/>
            <person name="Joshi V."/>
            <person name="Lee S."/>
            <person name="Lewis L.R."/>
            <person name="Nazareth L.V."/>
            <person name="Okwuonu G."/>
            <person name="Santibanez J."/>
            <person name="Warren W.C."/>
            <person name="Mardis E.R."/>
            <person name="Weinstock G.M."/>
            <person name="Wilson R.K."/>
            <person name="Delehaunty K."/>
            <person name="Dooling D."/>
            <person name="Fronik C."/>
            <person name="Fulton L."/>
            <person name="Fulton B."/>
            <person name="Graves T."/>
            <person name="Minx P."/>
            <person name="Sodergren E."/>
            <person name="Birney E."/>
            <person name="Margulies E.H."/>
            <person name="Herrero J."/>
            <person name="Green E.D."/>
            <person name="Haussler D."/>
            <person name="Siepel A."/>
            <person name="Goldman N."/>
            <person name="Pollard K.S."/>
            <person name="Pedersen J.S."/>
            <person name="Lander E.S."/>
            <person name="Kellis M."/>
        </authorList>
    </citation>
    <scope>NUCLEOTIDE SEQUENCE [LARGE SCALE GENOMIC DNA]</scope>
</reference>
<dbReference type="Proteomes" id="UP000001074">
    <property type="component" value="Unassembled WGS sequence"/>
</dbReference>
<dbReference type="OMA" id="QRDHKAK"/>
<dbReference type="STRING" id="59463.ENSMLUP00000007420"/>
<gene>
    <name evidence="1" type="primary">CCDC198</name>
</gene>
<dbReference type="HOGENOM" id="CLU_081875_0_0_1"/>
<dbReference type="EMBL" id="AAPE02038945">
    <property type="status" value="NOT_ANNOTATED_CDS"/>
    <property type="molecule type" value="Genomic_DNA"/>
</dbReference>
<name>G1PAT3_MYOLU</name>
<dbReference type="AlphaFoldDB" id="G1PAT3"/>
<dbReference type="PANTHER" id="PTHR16065:SF2">
    <property type="entry name" value="COILED-COIL DOMAIN CONTAINING 198"/>
    <property type="match status" value="1"/>
</dbReference>
<dbReference type="EMBL" id="AAPE02038946">
    <property type="status" value="NOT_ANNOTATED_CDS"/>
    <property type="molecule type" value="Genomic_DNA"/>
</dbReference>
<dbReference type="EMBL" id="AAPE02038947">
    <property type="status" value="NOT_ANNOTATED_CDS"/>
    <property type="molecule type" value="Genomic_DNA"/>
</dbReference>
<keyword evidence="2" id="KW-1185">Reference proteome</keyword>
<evidence type="ECO:0000313" key="1">
    <source>
        <dbReference type="Ensembl" id="ENSMLUP00000007420.2"/>
    </source>
</evidence>
<dbReference type="eggNOG" id="ENOG502S6NN">
    <property type="taxonomic scope" value="Eukaryota"/>
</dbReference>
<proteinExistence type="predicted"/>
<dbReference type="Ensembl" id="ENSMLUT00000008127.2">
    <property type="protein sequence ID" value="ENSMLUP00000007420.2"/>
    <property type="gene ID" value="ENSMLUG00000008135.2"/>
</dbReference>
<reference evidence="1" key="3">
    <citation type="submission" date="2025-09" db="UniProtKB">
        <authorList>
            <consortium name="Ensembl"/>
        </authorList>
    </citation>
    <scope>IDENTIFICATION</scope>
</reference>
<dbReference type="FunCoup" id="G1PAT3">
    <property type="interactions" value="1"/>
</dbReference>
<accession>G1PAT3</accession>
<organism evidence="1 2">
    <name type="scientific">Myotis lucifugus</name>
    <name type="common">Little brown bat</name>
    <dbReference type="NCBI Taxonomy" id="59463"/>
    <lineage>
        <taxon>Eukaryota</taxon>
        <taxon>Metazoa</taxon>
        <taxon>Chordata</taxon>
        <taxon>Craniata</taxon>
        <taxon>Vertebrata</taxon>
        <taxon>Euteleostomi</taxon>
        <taxon>Mammalia</taxon>
        <taxon>Eutheria</taxon>
        <taxon>Laurasiatheria</taxon>
        <taxon>Chiroptera</taxon>
        <taxon>Yangochiroptera</taxon>
        <taxon>Vespertilionidae</taxon>
        <taxon>Myotis</taxon>
    </lineage>
</organism>
<protein>
    <submittedName>
        <fullName evidence="1">Coiled-coil domain containing 198</fullName>
    </submittedName>
</protein>
<sequence>MGLSHSKAHPRVIKVAPLQNKELSSSSKKRIYFYFLKVSSPHSTHRLDIYLKKTSPPILQVPRAMYFDIPLEQGETSIIKRHPPRRLQKLEPIDLPQVITSERILSQREPRTTHKAKELEKKMQIPMYTSGKRQYLHKMQMLEINRKRQEAQVELKKSLHREAKINKEKPRDSTAKKILDSIPRDDDDFLTVLPDETLNPSPVPISLRTKSNSLPGFISCHSHTQPHTAVSPDRSQPQIAVINGRNSQNAEFLEHHSRNDYGPRKIGKMETWLREQEARGQLLWDSSSSDSDELGKVTKKPRALVKTRTERIPPFDEFFDRE</sequence>
<dbReference type="InParanoid" id="G1PAT3"/>
<dbReference type="Pfam" id="PF15398">
    <property type="entry name" value="DUF4619"/>
    <property type="match status" value="2"/>
</dbReference>
<dbReference type="InterPro" id="IPR029235">
    <property type="entry name" value="FAME"/>
</dbReference>
<dbReference type="GeneTree" id="ENSGT00390000001071"/>
<reference evidence="1" key="2">
    <citation type="submission" date="2025-08" db="UniProtKB">
        <authorList>
            <consortium name="Ensembl"/>
        </authorList>
    </citation>
    <scope>IDENTIFICATION</scope>
</reference>
<evidence type="ECO:0000313" key="2">
    <source>
        <dbReference type="Proteomes" id="UP000001074"/>
    </source>
</evidence>
<dbReference type="EMBL" id="AAPE02038948">
    <property type="status" value="NOT_ANNOTATED_CDS"/>
    <property type="molecule type" value="Genomic_DNA"/>
</dbReference>
<dbReference type="PANTHER" id="PTHR16065">
    <property type="entry name" value="COILED-COIL DOMAIN CONTAINING 198"/>
    <property type="match status" value="1"/>
</dbReference>